<feature type="transmembrane region" description="Helical" evidence="1">
    <location>
        <begin position="16"/>
        <end position="36"/>
    </location>
</feature>
<evidence type="ECO:0000259" key="2">
    <source>
        <dbReference type="SMART" id="SM00014"/>
    </source>
</evidence>
<gene>
    <name evidence="3" type="ORF">RH857_03340</name>
</gene>
<dbReference type="Proteomes" id="UP001260872">
    <property type="component" value="Unassembled WGS sequence"/>
</dbReference>
<keyword evidence="1" id="KW-1133">Transmembrane helix</keyword>
<evidence type="ECO:0000313" key="3">
    <source>
        <dbReference type="EMBL" id="MDR5711175.1"/>
    </source>
</evidence>
<feature type="transmembrane region" description="Helical" evidence="1">
    <location>
        <begin position="194"/>
        <end position="212"/>
    </location>
</feature>
<feature type="transmembrane region" description="Helical" evidence="1">
    <location>
        <begin position="66"/>
        <end position="85"/>
    </location>
</feature>
<name>A0ABU1FR97_9MICC</name>
<evidence type="ECO:0000313" key="4">
    <source>
        <dbReference type="Proteomes" id="UP001260872"/>
    </source>
</evidence>
<keyword evidence="1" id="KW-0472">Membrane</keyword>
<dbReference type="EMBL" id="JAVKGT010000006">
    <property type="protein sequence ID" value="MDR5711175.1"/>
    <property type="molecule type" value="Genomic_DNA"/>
</dbReference>
<accession>A0ABU1FR97</accession>
<organism evidence="3 4">
    <name type="scientific">Nesterenkonia flava</name>
    <dbReference type="NCBI Taxonomy" id="469799"/>
    <lineage>
        <taxon>Bacteria</taxon>
        <taxon>Bacillati</taxon>
        <taxon>Actinomycetota</taxon>
        <taxon>Actinomycetes</taxon>
        <taxon>Micrococcales</taxon>
        <taxon>Micrococcaceae</taxon>
        <taxon>Nesterenkonia</taxon>
    </lineage>
</organism>
<dbReference type="InterPro" id="IPR036938">
    <property type="entry name" value="PAP2/HPO_sf"/>
</dbReference>
<comment type="caution">
    <text evidence="3">The sequence shown here is derived from an EMBL/GenBank/DDBJ whole genome shotgun (WGS) entry which is preliminary data.</text>
</comment>
<protein>
    <submittedName>
        <fullName evidence="3">Phosphatase PAP2 family protein</fullName>
    </submittedName>
</protein>
<reference evidence="4" key="1">
    <citation type="submission" date="2023-07" db="EMBL/GenBank/DDBJ databases">
        <title>Description of three actinobacteria isolated from air of manufacturing shop in a pharmaceutical factory.</title>
        <authorList>
            <person name="Zhang D.-F."/>
        </authorList>
    </citation>
    <scope>NUCLEOTIDE SEQUENCE [LARGE SCALE GENOMIC DNA]</scope>
    <source>
        <strain evidence="4">CCTCC AB 207010</strain>
    </source>
</reference>
<feature type="transmembrane region" description="Helical" evidence="1">
    <location>
        <begin position="267"/>
        <end position="293"/>
    </location>
</feature>
<feature type="transmembrane region" description="Helical" evidence="1">
    <location>
        <begin position="139"/>
        <end position="157"/>
    </location>
</feature>
<keyword evidence="1" id="KW-0812">Transmembrane</keyword>
<feature type="domain" description="Phosphatidic acid phosphatase type 2/haloperoxidase" evidence="2">
    <location>
        <begin position="94"/>
        <end position="206"/>
    </location>
</feature>
<feature type="transmembrane region" description="Helical" evidence="1">
    <location>
        <begin position="233"/>
        <end position="255"/>
    </location>
</feature>
<dbReference type="InterPro" id="IPR000326">
    <property type="entry name" value="PAP2/HPO"/>
</dbReference>
<feature type="transmembrane region" description="Helical" evidence="1">
    <location>
        <begin position="164"/>
        <end position="182"/>
    </location>
</feature>
<dbReference type="Pfam" id="PF01569">
    <property type="entry name" value="PAP2"/>
    <property type="match status" value="1"/>
</dbReference>
<dbReference type="SUPFAM" id="SSF48317">
    <property type="entry name" value="Acid phosphatase/Vanadium-dependent haloperoxidase"/>
    <property type="match status" value="1"/>
</dbReference>
<dbReference type="CDD" id="cd01610">
    <property type="entry name" value="PAP2_like"/>
    <property type="match status" value="1"/>
</dbReference>
<sequence length="327" mass="35508">MSAVTSPLRAPARRTGLWVAAILACAALFIVIYEYFVRSSSGQLVDTVARLNAEYYDHPLPYLDPANPWIAFYIVAPPALVFLGITLTRQKFVSALIAVGTVIGANLSTQVFKSTLYERPELGDFPTAWTQDYLDNSLPSGHTTIAASVAVAVFLVGSPRQRPFLGVLAALWGGGWGTYIFIDNWHRPSDMVAAYLVVAIWALIGGWLIMRLEPRKNSVYYDALPPVAPAAAFCWFFGIVFTLAAGLCLLFAGGWSGIARAAEDPSLWMWLAGALLSLGPAFLVAGAGINFFGAEAGRLQRGMDLPSPQAERISYPVPPQFNDLYRV</sequence>
<dbReference type="Gene3D" id="1.20.144.10">
    <property type="entry name" value="Phosphatidic acid phosphatase type 2/haloperoxidase"/>
    <property type="match status" value="1"/>
</dbReference>
<dbReference type="RefSeq" id="WP_310536562.1">
    <property type="nucleotide sequence ID" value="NZ_BAAAOC010000092.1"/>
</dbReference>
<keyword evidence="4" id="KW-1185">Reference proteome</keyword>
<evidence type="ECO:0000256" key="1">
    <source>
        <dbReference type="SAM" id="Phobius"/>
    </source>
</evidence>
<proteinExistence type="predicted"/>
<dbReference type="SMART" id="SM00014">
    <property type="entry name" value="acidPPc"/>
    <property type="match status" value="1"/>
</dbReference>
<feature type="transmembrane region" description="Helical" evidence="1">
    <location>
        <begin position="92"/>
        <end position="112"/>
    </location>
</feature>